<feature type="region of interest" description="Disordered" evidence="8">
    <location>
        <begin position="3003"/>
        <end position="3044"/>
    </location>
</feature>
<dbReference type="GO" id="GO:0006508">
    <property type="term" value="P:proteolysis"/>
    <property type="evidence" value="ECO:0007669"/>
    <property type="project" value="UniProtKB-KW"/>
</dbReference>
<evidence type="ECO:0000313" key="12">
    <source>
        <dbReference type="Proteomes" id="UP001194746"/>
    </source>
</evidence>
<feature type="domain" description="DUF3638" evidence="9">
    <location>
        <begin position="1991"/>
        <end position="2214"/>
    </location>
</feature>
<keyword evidence="6" id="KW-0788">Thiol protease</keyword>
<keyword evidence="7" id="KW-0175">Coiled coil</keyword>
<reference evidence="11" key="1">
    <citation type="journal article" date="2019" name="Beilstein J. Org. Chem.">
        <title>Nanangenines: drimane sesquiterpenoids as the dominant metabolite cohort of a novel Australian fungus, Aspergillus nanangensis.</title>
        <authorList>
            <person name="Lacey H.J."/>
            <person name="Gilchrist C.L.M."/>
            <person name="Crombie A."/>
            <person name="Kalaitzis J.A."/>
            <person name="Vuong D."/>
            <person name="Rutledge P.J."/>
            <person name="Turner P."/>
            <person name="Pitt J.I."/>
            <person name="Lacey E."/>
            <person name="Chooi Y.H."/>
            <person name="Piggott A.M."/>
        </authorList>
    </citation>
    <scope>NUCLEOTIDE SEQUENCE</scope>
    <source>
        <strain evidence="11">MST-FP2251</strain>
    </source>
</reference>
<keyword evidence="3" id="KW-0645">Protease</keyword>
<dbReference type="PANTHER" id="PTHR13367">
    <property type="entry name" value="UBIQUITIN THIOESTERASE"/>
    <property type="match status" value="1"/>
</dbReference>
<accession>A0AAD4CQZ2</accession>
<dbReference type="EMBL" id="VCAU01000029">
    <property type="protein sequence ID" value="KAF9890132.1"/>
    <property type="molecule type" value="Genomic_DNA"/>
</dbReference>
<feature type="compositionally biased region" description="Acidic residues" evidence="8">
    <location>
        <begin position="3029"/>
        <end position="3044"/>
    </location>
</feature>
<name>A0AAD4CQZ2_ASPNN</name>
<dbReference type="InterPro" id="IPR027417">
    <property type="entry name" value="P-loop_NTPase"/>
</dbReference>
<dbReference type="Gene3D" id="3.40.50.300">
    <property type="entry name" value="P-loop containing nucleotide triphosphate hydrolases"/>
    <property type="match status" value="1"/>
</dbReference>
<comment type="caution">
    <text evidence="11">The sequence shown here is derived from an EMBL/GenBank/DDBJ whole genome shotgun (WGS) entry which is preliminary data.</text>
</comment>
<sequence length="3044" mass="347046">MSTAAVLRGIFNHLALPPKLPGTEDPDKAAIEVALIRRLLKATTTLISLAPDGANQGLNQLRQSLETCLEVHRDGDLNKDELLNALSVDIPSGVTGILYIEEQNAGLTISYRDDRVFFEAFEASPKAENVLTTPRALVCNFPTSSVSIPSSRYEATGFINNLVWFVQQASAESVKRFSAHSKKAGVPVTECRDTADPALVTMMLMTLLEALGQPEVPHATQKRLRDNVVWDTSLKPWRRSPFWLVLRVGAQRILTSRQDPEAARIQYKFLQCILHAQTLLETFHIVDLNEFHFLRAKLCRRLVKLEVERSKCVSTGLCSLYDYFFGIVDRFCRESILSTTQQAEKLWNACKRELKRHISQLPPRAHTQDLELSLRNSLEYLQDVLDKHENPNQLMVPYEFMTDNPFRDSMAKAGIDRMEQFTRKYHNLGTIEATLEMTGRSPTDTTRTVSDIAKSIGDYLTRQTLDAYESSIEQRSLMVLAVFQAWVAMDRSAVNEFPLLRDYHPGVLPEALDVLQLDSFADMRRLRDVQDYLQARCKSSCFGNVTIFSDPCDNCFSIRYYTDSDDAASLRRLEAEIQKASNIRKIAAQNNLRRKNDEYDTLTKDISTSTCTCRWTSRGRNIAGCTHCYWKRRRNRLRIDVHEDFLPTNETAKSAVLLELAIPPALAAYRDMTWHIITTLGTPFAGKHNKPQIQLRDYGQLSNYFRGKSTDFGLASTTKSFLKAHYKGVKLPASERDVLLPSGLTLQYYSKSQDTWAKDLPNRINFSHLFPLEPCVLNCLKIHQSKGFEADGEGPSSYEIIASQTRCPPNLTPYEYMAYQSLLSGKNLRWLLILRELGSSNLNFSMQETMHVVNYVCNQAGPLGDAGDHRLVHEVVNNTSFCDRLLAQIDRHLNGISRNWRESYYMEMLLTITLRVIHLGPERSVSHAHATLQRIRQLSREWFRQLRHEVQNEKNGDTAANLTTYALFAALICRRTFSICLVKSSIEPEELTCFVEASIAIQHNLAFNPADLPATLRSMFIRDVKTGLALRTLLNNAVKLHPASFETAINWGWPKLDGFERKYRPWRIMTHFPDWIVSTTVSIGFTSTQVVHYHILDGHLLIDHKPLGRLPKEIRESAAIRLLFGTHPLLSYPSNLPDMTYCLERVWNQHQIHIGMNADRVVIRAQTEGEILEFVERHVFGVGRNADLPAPLINDCIHWLNLRTGLLELRRQDGPWSRNRPGNWILDIRQKRARRRNVMLVDIHSRLYQNISAIFEDFEDAERLTVYQPKISNVTVELKRLNLEFRVDKRGLLRCKQLQSVISFNQDPGTWYGLKSMLVLENAANSSQRSIIVPMGKLTSKRQGQHVQVRLRQDGSYARFYIDDILGRIHCAAEPRLMCLKASLHAHTASAFLDPLSGRTGTEEALACLSSGSMQPWSVLDSSSISILTEICRLTPNRGYYPANLNVQERVIWREDLTWTIQHDAYHSAIKNIVDKNDQLRVFFGPGESTAVIPRGITHLRQKALAHRECYERRHWSTENAQTTSDRRYSRIYTDKEEACRRHVYEIVNLIGVQPASIHSTGAISSLLKVPWINGFNEPYSEALITEMLDTDVALQWGQLVRLVMDSNCDDESRLIFQLGLVAYGKDVNMGLLRSIIAFWVVKNLRETSPPTHSQYVAFHPNEKPLVKTFCEILLPWCEREEEEEEEEKEGVDGSDNYETPGAKSCRLAEVLVQQWPSRSLVVDQLITDAEIIDLVEEEWQRLVANKDLTLYLTEVQEILVSNWAHDNFCAEIDNMNQKESPTTVRSYNITPSLAQLISRVEELPRYVADQGMNQDHCLETLWTAPKYRDHQISKSPSEAGELRGILQKFLESPSAIRRKYAQDLMLSLDVFGNQGEQNKILDPGAPVQPPQHIMMQKKSILAQQNRIQKLLIAVTPGAVWLELARLWPCMSTISILESLRSTRPCPPALKAVFCRYALSITYLQHLMRIHDAVQMKDTPRIREETSIAGHINWQPEETPDWILLEIESNILIRPEQVDVARATISPSSKSNSVLQMSMGKGKTSVIMPMVACVLANTKSLARLVVPRALLVQTAQILQSRLGGLVGRELCHIPFSRKIPLDQENLQIHYHLHKRLRENSGILITQPDSILSFRLSGLQALADGKLKAASTMIETQRLLDHVCRDVVDECDITLAPKTQLIYPSGTQFAVDGHPKRWILAQLLLDSVVTCLQSLRDEFPDAIEVVYKKVGGFPFIHILRPSVEVALHDRLVKEICQKNSRYLPEAATLAKREAVRKFLLDHQIPSETAELAFRAFPRQTSANVSIVLTCLAFYYSGLSVLQFRQALCQTLRLDDPASEYERWTNQSRTLPERLRHWNLIDTDDHGQVNEIWEHLRFERLVINDYLNRSVFPLHTRQFKYKLQACSWDIPAFIPSTASGTERDPLAAPRLSLTTGFSGTNDNKRLLPLNILQGDLPSLAHTNAEVLTYLLQPRNRHYAVARTETKVRFSEEDFLRHLKHEGIRILLDAGAHILEFDNKGLVSKWLAIDTEAPAAVYFRADKAIVLHRNGKEVSLLSSSFADNLGELLVYFDEAHTRGTDLKFPMSARAALTLSLGQTKDHTVQAAMRLRQLGISQSVKFIASPEVHQSILDGLGDKDVQIESPHVISWLFEQTCQANEQLQPLYLSQGFEFCRRKQSEWTNLEFVSDEDQRAEYLKHLLLQEQQTLKELYYPKQDAHTLDQLPESNGQLQEFWTELKVRQSAHGSKIQLGQNSAFEEVEQEREVEFEVEEIREIQRPVYLKPHVFRGLHPQLHHFARSGNIEGTGWYTTLFSALQRTEIGKKSGVRSDDTNVLLSDEFIRTVHSEGARWQEDFLRPVHWILWSHSAGKAMVIIPEEAENLMRIMLDKKQPPETCLIVYAAPITKHMLHFNDFHYYSVPEFTGDLPDLVKIQLSLLAGRLYFPIEEYPSIVQYLGLQTEPISSSPMKPFALWNTISSSVQLPVPNKVKFLEEWFAASRKGQDFRDTPMGHAVGGNMLPVGDSPELGLEDPVSGDEEASDDPDEQWE</sequence>
<evidence type="ECO:0000256" key="3">
    <source>
        <dbReference type="ARBA" id="ARBA00022670"/>
    </source>
</evidence>
<organism evidence="11 12">
    <name type="scientific">Aspergillus nanangensis</name>
    <dbReference type="NCBI Taxonomy" id="2582783"/>
    <lineage>
        <taxon>Eukaryota</taxon>
        <taxon>Fungi</taxon>
        <taxon>Dikarya</taxon>
        <taxon>Ascomycota</taxon>
        <taxon>Pezizomycotina</taxon>
        <taxon>Eurotiomycetes</taxon>
        <taxon>Eurotiomycetidae</taxon>
        <taxon>Eurotiales</taxon>
        <taxon>Aspergillaceae</taxon>
        <taxon>Aspergillus</taxon>
        <taxon>Aspergillus subgen. Circumdati</taxon>
    </lineage>
</organism>
<dbReference type="InterPro" id="IPR022099">
    <property type="entry name" value="DUF3638"/>
</dbReference>
<evidence type="ECO:0000256" key="1">
    <source>
        <dbReference type="ARBA" id="ARBA00000707"/>
    </source>
</evidence>
<gene>
    <name evidence="11" type="ORF">FE257_006293</name>
</gene>
<proteinExistence type="predicted"/>
<dbReference type="Pfam" id="PF12340">
    <property type="entry name" value="DUF3638"/>
    <property type="match status" value="1"/>
</dbReference>
<feature type="coiled-coil region" evidence="7">
    <location>
        <begin position="570"/>
        <end position="605"/>
    </location>
</feature>
<feature type="domain" description="DUF6606" evidence="10">
    <location>
        <begin position="10"/>
        <end position="279"/>
    </location>
</feature>
<reference evidence="11" key="2">
    <citation type="submission" date="2020-02" db="EMBL/GenBank/DDBJ databases">
        <authorList>
            <person name="Gilchrist C.L.M."/>
            <person name="Chooi Y.-H."/>
        </authorList>
    </citation>
    <scope>NUCLEOTIDE SEQUENCE</scope>
    <source>
        <strain evidence="11">MST-FP2251</strain>
    </source>
</reference>
<dbReference type="Proteomes" id="UP001194746">
    <property type="component" value="Unassembled WGS sequence"/>
</dbReference>
<evidence type="ECO:0000256" key="8">
    <source>
        <dbReference type="SAM" id="MobiDB-lite"/>
    </source>
</evidence>
<dbReference type="Pfam" id="PF20255">
    <property type="entry name" value="DUF6606"/>
    <property type="match status" value="1"/>
</dbReference>
<dbReference type="PANTHER" id="PTHR13367:SF33">
    <property type="entry name" value="P-LOOP CONTAINING NUCLEOSIDE TRIPHOSPHATE HYDROLASE PROTEIN"/>
    <property type="match status" value="1"/>
</dbReference>
<dbReference type="SUPFAM" id="SSF52540">
    <property type="entry name" value="P-loop containing nucleoside triphosphate hydrolases"/>
    <property type="match status" value="1"/>
</dbReference>
<evidence type="ECO:0000256" key="2">
    <source>
        <dbReference type="ARBA" id="ARBA00012759"/>
    </source>
</evidence>
<keyword evidence="4" id="KW-0833">Ubl conjugation pathway</keyword>
<evidence type="ECO:0000256" key="6">
    <source>
        <dbReference type="ARBA" id="ARBA00022807"/>
    </source>
</evidence>
<keyword evidence="5" id="KW-0378">Hydrolase</keyword>
<evidence type="ECO:0000313" key="11">
    <source>
        <dbReference type="EMBL" id="KAF9890132.1"/>
    </source>
</evidence>
<evidence type="ECO:0000259" key="9">
    <source>
        <dbReference type="Pfam" id="PF12340"/>
    </source>
</evidence>
<protein>
    <recommendedName>
        <fullName evidence="2">ubiquitinyl hydrolase 1</fullName>
        <ecNumber evidence="2">3.4.19.12</ecNumber>
    </recommendedName>
</protein>
<comment type="catalytic activity">
    <reaction evidence="1">
        <text>Thiol-dependent hydrolysis of ester, thioester, amide, peptide and isopeptide bonds formed by the C-terminal Gly of ubiquitin (a 76-residue protein attached to proteins as an intracellular targeting signal).</text>
        <dbReference type="EC" id="3.4.19.12"/>
    </reaction>
</comment>
<dbReference type="GO" id="GO:0004843">
    <property type="term" value="F:cysteine-type deubiquitinase activity"/>
    <property type="evidence" value="ECO:0007669"/>
    <property type="project" value="UniProtKB-EC"/>
</dbReference>
<dbReference type="InterPro" id="IPR051346">
    <property type="entry name" value="OTU_Deubiquitinase"/>
</dbReference>
<evidence type="ECO:0000256" key="5">
    <source>
        <dbReference type="ARBA" id="ARBA00022801"/>
    </source>
</evidence>
<evidence type="ECO:0000259" key="10">
    <source>
        <dbReference type="Pfam" id="PF20255"/>
    </source>
</evidence>
<dbReference type="EC" id="3.4.19.12" evidence="2"/>
<dbReference type="InterPro" id="IPR046541">
    <property type="entry name" value="DUF6606"/>
</dbReference>
<evidence type="ECO:0000256" key="7">
    <source>
        <dbReference type="SAM" id="Coils"/>
    </source>
</evidence>
<keyword evidence="12" id="KW-1185">Reference proteome</keyword>
<evidence type="ECO:0000256" key="4">
    <source>
        <dbReference type="ARBA" id="ARBA00022786"/>
    </source>
</evidence>